<dbReference type="RefSeq" id="WP_069034032.1">
    <property type="nucleotide sequence ID" value="NZ_MDKC01000023.1"/>
</dbReference>
<proteinExistence type="predicted"/>
<feature type="transmembrane region" description="Helical" evidence="1">
    <location>
        <begin position="36"/>
        <end position="53"/>
    </location>
</feature>
<reference evidence="2 3" key="1">
    <citation type="submission" date="2016-07" db="EMBL/GenBank/DDBJ databases">
        <authorList>
            <person name="Townsley L."/>
            <person name="Shank E.A."/>
        </authorList>
    </citation>
    <scope>NUCLEOTIDE SEQUENCE [LARGE SCALE GENOMIC DNA]</scope>
    <source>
        <strain evidence="2 3">CH01</strain>
    </source>
</reference>
<name>A0ABX2ZS01_9BACI</name>
<protein>
    <submittedName>
        <fullName evidence="2">Uncharacterized protein</fullName>
    </submittedName>
</protein>
<evidence type="ECO:0000256" key="1">
    <source>
        <dbReference type="SAM" id="Phobius"/>
    </source>
</evidence>
<comment type="caution">
    <text evidence="2">The sequence shown here is derived from an EMBL/GenBank/DDBJ whole genome shotgun (WGS) entry which is preliminary data.</text>
</comment>
<evidence type="ECO:0000313" key="3">
    <source>
        <dbReference type="Proteomes" id="UP000094580"/>
    </source>
</evidence>
<gene>
    <name evidence="2" type="ORF">BED47_06135</name>
</gene>
<keyword evidence="3" id="KW-1185">Reference proteome</keyword>
<keyword evidence="1" id="KW-0472">Membrane</keyword>
<sequence length="59" mass="6644">MTLKNVFMSALIAAIVSVVLLSIIRARGFYIHMDTLKGFVLFIVVFIVSLLFLKKRSAK</sequence>
<keyword evidence="1" id="KW-0812">Transmembrane</keyword>
<dbReference type="Proteomes" id="UP000094580">
    <property type="component" value="Unassembled WGS sequence"/>
</dbReference>
<organism evidence="2 3">
    <name type="scientific">Gottfriedia luciferensis</name>
    <dbReference type="NCBI Taxonomy" id="178774"/>
    <lineage>
        <taxon>Bacteria</taxon>
        <taxon>Bacillati</taxon>
        <taxon>Bacillota</taxon>
        <taxon>Bacilli</taxon>
        <taxon>Bacillales</taxon>
        <taxon>Bacillaceae</taxon>
        <taxon>Gottfriedia</taxon>
    </lineage>
</organism>
<dbReference type="EMBL" id="MDKC01000023">
    <property type="protein sequence ID" value="ODG91239.1"/>
    <property type="molecule type" value="Genomic_DNA"/>
</dbReference>
<keyword evidence="1" id="KW-1133">Transmembrane helix</keyword>
<evidence type="ECO:0000313" key="2">
    <source>
        <dbReference type="EMBL" id="ODG91239.1"/>
    </source>
</evidence>
<accession>A0ABX2ZS01</accession>